<proteinExistence type="inferred from homology"/>
<feature type="non-terminal residue" evidence="8">
    <location>
        <position position="721"/>
    </location>
</feature>
<keyword evidence="9" id="KW-1185">Reference proteome</keyword>
<evidence type="ECO:0000259" key="7">
    <source>
        <dbReference type="PROSITE" id="PS50067"/>
    </source>
</evidence>
<accession>A0AA36DGC0</accession>
<comment type="caution">
    <text evidence="8">The sequence shown here is derived from an EMBL/GenBank/DDBJ whole genome shotgun (WGS) entry which is preliminary data.</text>
</comment>
<evidence type="ECO:0000313" key="8">
    <source>
        <dbReference type="EMBL" id="CAJ0586016.1"/>
    </source>
</evidence>
<dbReference type="SMART" id="SM00129">
    <property type="entry name" value="KISc"/>
    <property type="match status" value="1"/>
</dbReference>
<dbReference type="PANTHER" id="PTHR21608">
    <property type="entry name" value="KINESIN-LIKE PROTEIN CG14535"/>
    <property type="match status" value="1"/>
</dbReference>
<feature type="compositionally biased region" description="Basic and acidic residues" evidence="6">
    <location>
        <begin position="336"/>
        <end position="346"/>
    </location>
</feature>
<organism evidence="8 9">
    <name type="scientific">Mesorhabditis spiculigera</name>
    <dbReference type="NCBI Taxonomy" id="96644"/>
    <lineage>
        <taxon>Eukaryota</taxon>
        <taxon>Metazoa</taxon>
        <taxon>Ecdysozoa</taxon>
        <taxon>Nematoda</taxon>
        <taxon>Chromadorea</taxon>
        <taxon>Rhabditida</taxon>
        <taxon>Rhabditina</taxon>
        <taxon>Rhabditomorpha</taxon>
        <taxon>Rhabditoidea</taxon>
        <taxon>Rhabditidae</taxon>
        <taxon>Mesorhabditinae</taxon>
        <taxon>Mesorhabditis</taxon>
    </lineage>
</organism>
<evidence type="ECO:0000256" key="3">
    <source>
        <dbReference type="ARBA" id="ARBA00022840"/>
    </source>
</evidence>
<comment type="caution">
    <text evidence="5">Lacks conserved residue(s) required for the propagation of feature annotation.</text>
</comment>
<dbReference type="GO" id="GO:0003777">
    <property type="term" value="F:microtubule motor activity"/>
    <property type="evidence" value="ECO:0007669"/>
    <property type="project" value="InterPro"/>
</dbReference>
<evidence type="ECO:0000256" key="2">
    <source>
        <dbReference type="ARBA" id="ARBA00022741"/>
    </source>
</evidence>
<dbReference type="GO" id="GO:0005524">
    <property type="term" value="F:ATP binding"/>
    <property type="evidence" value="ECO:0007669"/>
    <property type="project" value="UniProtKB-KW"/>
</dbReference>
<feature type="region of interest" description="Disordered" evidence="6">
    <location>
        <begin position="394"/>
        <end position="485"/>
    </location>
</feature>
<keyword evidence="3" id="KW-0067">ATP-binding</keyword>
<dbReference type="InterPro" id="IPR027417">
    <property type="entry name" value="P-loop_NTPase"/>
</dbReference>
<feature type="region of interest" description="Disordered" evidence="6">
    <location>
        <begin position="328"/>
        <end position="358"/>
    </location>
</feature>
<dbReference type="Gene3D" id="3.40.850.10">
    <property type="entry name" value="Kinesin motor domain"/>
    <property type="match status" value="1"/>
</dbReference>
<dbReference type="SUPFAM" id="SSF52540">
    <property type="entry name" value="P-loop containing nucleoside triphosphate hydrolases"/>
    <property type="match status" value="1"/>
</dbReference>
<dbReference type="PANTHER" id="PTHR21608:SF7">
    <property type="entry name" value="KINESIN-LIKE PROTEIN CG14535"/>
    <property type="match status" value="1"/>
</dbReference>
<dbReference type="EMBL" id="CATQJA010002707">
    <property type="protein sequence ID" value="CAJ0586016.1"/>
    <property type="molecule type" value="Genomic_DNA"/>
</dbReference>
<feature type="domain" description="Kinesin motor" evidence="7">
    <location>
        <begin position="19"/>
        <end position="325"/>
    </location>
</feature>
<comment type="subcellular location">
    <subcellularLocation>
        <location evidence="1">Cytoplasm</location>
        <location evidence="1">Cytoskeleton</location>
    </subcellularLocation>
</comment>
<dbReference type="InterPro" id="IPR027640">
    <property type="entry name" value="Kinesin-like_fam"/>
</dbReference>
<protein>
    <recommendedName>
        <fullName evidence="7">Kinesin motor domain-containing protein</fullName>
    </recommendedName>
</protein>
<evidence type="ECO:0000256" key="4">
    <source>
        <dbReference type="ARBA" id="ARBA00023212"/>
    </source>
</evidence>
<gene>
    <name evidence="8" type="ORF">MSPICULIGERA_LOCUS24024</name>
</gene>
<evidence type="ECO:0000313" key="9">
    <source>
        <dbReference type="Proteomes" id="UP001177023"/>
    </source>
</evidence>
<dbReference type="InterPro" id="IPR036961">
    <property type="entry name" value="Kinesin_motor_dom_sf"/>
</dbReference>
<evidence type="ECO:0000256" key="5">
    <source>
        <dbReference type="PROSITE-ProRule" id="PRU00283"/>
    </source>
</evidence>
<comment type="similarity">
    <text evidence="5">Belongs to the TRAFAC class myosin-kinesin ATPase superfamily. Kinesin family.</text>
</comment>
<feature type="compositionally biased region" description="Basic and acidic residues" evidence="6">
    <location>
        <begin position="442"/>
        <end position="475"/>
    </location>
</feature>
<dbReference type="GO" id="GO:0007018">
    <property type="term" value="P:microtubule-based movement"/>
    <property type="evidence" value="ECO:0007669"/>
    <property type="project" value="InterPro"/>
</dbReference>
<evidence type="ECO:0000256" key="1">
    <source>
        <dbReference type="ARBA" id="ARBA00004245"/>
    </source>
</evidence>
<dbReference type="InterPro" id="IPR001752">
    <property type="entry name" value="Kinesin_motor_dom"/>
</dbReference>
<keyword evidence="2" id="KW-0547">Nucleotide-binding</keyword>
<keyword evidence="4" id="KW-0963">Cytoplasm</keyword>
<reference evidence="8" key="1">
    <citation type="submission" date="2023-06" db="EMBL/GenBank/DDBJ databases">
        <authorList>
            <person name="Delattre M."/>
        </authorList>
    </citation>
    <scope>NUCLEOTIDE SEQUENCE</scope>
    <source>
        <strain evidence="8">AF72</strain>
    </source>
</reference>
<dbReference type="Proteomes" id="UP001177023">
    <property type="component" value="Unassembled WGS sequence"/>
</dbReference>
<dbReference type="Pfam" id="PF00225">
    <property type="entry name" value="Kinesin"/>
    <property type="match status" value="1"/>
</dbReference>
<dbReference type="PROSITE" id="PS50067">
    <property type="entry name" value="KINESIN_MOTOR_2"/>
    <property type="match status" value="1"/>
</dbReference>
<dbReference type="GO" id="GO:0005856">
    <property type="term" value="C:cytoskeleton"/>
    <property type="evidence" value="ECO:0007669"/>
    <property type="project" value="UniProtKB-SubCell"/>
</dbReference>
<evidence type="ECO:0000256" key="6">
    <source>
        <dbReference type="SAM" id="MobiDB-lite"/>
    </source>
</evidence>
<dbReference type="GO" id="GO:0008017">
    <property type="term" value="F:microtubule binding"/>
    <property type="evidence" value="ECO:0007669"/>
    <property type="project" value="InterPro"/>
</dbReference>
<keyword evidence="4" id="KW-0206">Cytoskeleton</keyword>
<dbReference type="AlphaFoldDB" id="A0AA36DGC0"/>
<name>A0AA36DGC0_9BILA</name>
<sequence>MERARVPSSALPPRPQQRRVRVLGRLAPADAWISQNPQTGQISLRGVEKPQLKGAFDALFAPEVNQEEVSSTVLPDLLHSLFNGIDSSLVSFGGFSKGKADCLYDPAGLYRSAIYWAFQLLDEYRLKRPDCRFSLRLSALYYQQRDGLLDDLFGQFNSDRRRQGVRVVEEPSTGPRTEFESELAVDSLEQALFYLDSAISKRLGDDEDAHRSRHLFVTLSLYAYRAGTVGAECGGKSRMTMIDLGLGERNSQHGELTMPVIGNMLLMLLQGQKHLPARDNLLYRLLRVGLTPSKNTTLLCTFTGRADEDESMLQLVAKIAKAKRAARRVKTLSDGGSRRGELRSSEVESSSEQSGAETIIFLGANGAEMEEERRKAILEWMDGHQAETMEMGIQCGDGDVSEDEEAPGSCCPSPRESLPVTRAPLEDIIEMDEDSMKSSTRSMRDRQDGSADGRQTNGRERESLAQRSPSTDHHPLSILSREGINHVSSTNASVFKQEEGSESELARMMAASVNNSMRSHEILSRVLKEEERRKKKMANGLLGCCQQQQSTSSSIMAGGVEDEQKKWKDELRRRRDELKGDGSEAICGLRVVRKRRSASYRNRNRDSYSASSGYESASADYHKFHGKQPPATLRLLAEKPTTNLREIEGLREEQRTLRRQLSAAYERMGQSPRAEVWIGEPHEASLAAPGTITEALRQENRILEKRLLATQNHCMLVTAFL</sequence>